<feature type="domain" description="HAMP" evidence="16">
    <location>
        <begin position="187"/>
        <end position="240"/>
    </location>
</feature>
<keyword evidence="11 14" id="KW-1133">Transmembrane helix</keyword>
<dbReference type="Pfam" id="PF00512">
    <property type="entry name" value="HisKA"/>
    <property type="match status" value="1"/>
</dbReference>
<dbReference type="Proteomes" id="UP000183126">
    <property type="component" value="Chromosome I"/>
</dbReference>
<evidence type="ECO:0000313" key="19">
    <source>
        <dbReference type="Proteomes" id="UP000052019"/>
    </source>
</evidence>
<keyword evidence="20" id="KW-1185">Reference proteome</keyword>
<dbReference type="InterPro" id="IPR036097">
    <property type="entry name" value="HisK_dim/P_sf"/>
</dbReference>
<keyword evidence="8 14" id="KW-0547">Nucleotide-binding</keyword>
<sequence length="481" mass="52457">MKTSSLSTRLGLMVSLMGAGLVLLLATLAFLVLNHELDKMARKSLENKMELIQHSLTMNLNTHEIATHNHPLPDLVMGHDNFYLTIVGPSPTAEVLLSVGTKVQEPLMTDFTASETLGYLTWADGRGNQQLGASRLMRLRSGENVRVLLTRDRTDDQALLSAYLRSTLFVLPVLLVLIGLGAWWLVQRGLAPLKQFSHVAAKVTTQDLTHRLAVDNLPKELAELAQAFNVMLDRLDAGVQQLSQFSDDLAHELRAPLTNLMGRAQVTLARARPPEAYKAVLESNTEELERLARIVCDMLFLAQVGHPSARASFTTVSLAQEAERVMDLFALSAEEKHLSLTLSGNAQVQGDRLMIQRALSNLLSNAIRHSPEGGHIPLRVEACANTVSVSVSNAGPGIDAHHLPHVFERFYRADSSRARAEGGTGLGLAIVQSIMTLHQGLADVHSQPGGFTLFRLVFPRPCDAPIDITPATPAKSAMSKK</sequence>
<evidence type="ECO:0000313" key="20">
    <source>
        <dbReference type="Proteomes" id="UP000183126"/>
    </source>
</evidence>
<organism evidence="17 19">
    <name type="scientific">Pseudomonas trivialis</name>
    <dbReference type="NCBI Taxonomy" id="200450"/>
    <lineage>
        <taxon>Bacteria</taxon>
        <taxon>Pseudomonadati</taxon>
        <taxon>Pseudomonadota</taxon>
        <taxon>Gammaproteobacteria</taxon>
        <taxon>Pseudomonadales</taxon>
        <taxon>Pseudomonadaceae</taxon>
        <taxon>Pseudomonas</taxon>
    </lineage>
</organism>
<dbReference type="PANTHER" id="PTHR45436">
    <property type="entry name" value="SENSOR HISTIDINE KINASE YKOH"/>
    <property type="match status" value="1"/>
</dbReference>
<evidence type="ECO:0000256" key="3">
    <source>
        <dbReference type="ARBA" id="ARBA00022475"/>
    </source>
</evidence>
<evidence type="ECO:0000256" key="13">
    <source>
        <dbReference type="ARBA" id="ARBA00023136"/>
    </source>
</evidence>
<evidence type="ECO:0000313" key="17">
    <source>
        <dbReference type="EMBL" id="KRP62540.1"/>
    </source>
</evidence>
<evidence type="ECO:0000256" key="5">
    <source>
        <dbReference type="ARBA" id="ARBA00022553"/>
    </source>
</evidence>
<dbReference type="NCBIfam" id="TIGR01386">
    <property type="entry name" value="cztS_silS_copS"/>
    <property type="match status" value="1"/>
</dbReference>
<keyword evidence="5" id="KW-0597">Phosphoprotein</keyword>
<dbReference type="CDD" id="cd06225">
    <property type="entry name" value="HAMP"/>
    <property type="match status" value="1"/>
</dbReference>
<keyword evidence="7 14" id="KW-0812">Transmembrane</keyword>
<keyword evidence="4 14" id="KW-0997">Cell inner membrane</keyword>
<dbReference type="Gene3D" id="1.10.287.130">
    <property type="match status" value="1"/>
</dbReference>
<dbReference type="Pfam" id="PF00672">
    <property type="entry name" value="HAMP"/>
    <property type="match status" value="1"/>
</dbReference>
<dbReference type="PROSITE" id="PS50109">
    <property type="entry name" value="HIS_KIN"/>
    <property type="match status" value="1"/>
</dbReference>
<dbReference type="GO" id="GO:0005524">
    <property type="term" value="F:ATP binding"/>
    <property type="evidence" value="ECO:0007669"/>
    <property type="project" value="UniProtKB-KW"/>
</dbReference>
<dbReference type="Gene3D" id="3.30.565.10">
    <property type="entry name" value="Histidine kinase-like ATPase, C-terminal domain"/>
    <property type="match status" value="1"/>
</dbReference>
<keyword evidence="13 14" id="KW-0472">Membrane</keyword>
<dbReference type="Pfam" id="PF02518">
    <property type="entry name" value="HATPase_c"/>
    <property type="match status" value="1"/>
</dbReference>
<evidence type="ECO:0000256" key="10">
    <source>
        <dbReference type="ARBA" id="ARBA00022840"/>
    </source>
</evidence>
<evidence type="ECO:0000256" key="4">
    <source>
        <dbReference type="ARBA" id="ARBA00022519"/>
    </source>
</evidence>
<feature type="transmembrane region" description="Helical" evidence="14">
    <location>
        <begin position="168"/>
        <end position="186"/>
    </location>
</feature>
<dbReference type="InterPro" id="IPR006290">
    <property type="entry name" value="CztS_silS_copS"/>
</dbReference>
<keyword evidence="12 14" id="KW-0902">Two-component regulatory system</keyword>
<dbReference type="RefSeq" id="WP_057007034.1">
    <property type="nucleotide sequence ID" value="NZ_JYLK01000002.1"/>
</dbReference>
<dbReference type="InterPro" id="IPR050428">
    <property type="entry name" value="TCS_sensor_his_kinase"/>
</dbReference>
<dbReference type="SMART" id="SM00388">
    <property type="entry name" value="HisKA"/>
    <property type="match status" value="1"/>
</dbReference>
<keyword evidence="6 14" id="KW-0808">Transferase</keyword>
<gene>
    <name evidence="18" type="ORF">SAMN04490205_2048</name>
    <name evidence="17" type="ORF">TU79_05350</name>
</gene>
<evidence type="ECO:0000256" key="11">
    <source>
        <dbReference type="ARBA" id="ARBA00022989"/>
    </source>
</evidence>
<dbReference type="InterPro" id="IPR004358">
    <property type="entry name" value="Sig_transdc_His_kin-like_C"/>
</dbReference>
<dbReference type="InterPro" id="IPR003660">
    <property type="entry name" value="HAMP_dom"/>
</dbReference>
<dbReference type="FunFam" id="3.30.565.10:FF:000006">
    <property type="entry name" value="Sensor histidine kinase WalK"/>
    <property type="match status" value="1"/>
</dbReference>
<dbReference type="InterPro" id="IPR003594">
    <property type="entry name" value="HATPase_dom"/>
</dbReference>
<comment type="subcellular location">
    <subcellularLocation>
        <location evidence="2 14">Cell inner membrane</location>
    </subcellularLocation>
</comment>
<dbReference type="GO" id="GO:0000155">
    <property type="term" value="F:phosphorelay sensor kinase activity"/>
    <property type="evidence" value="ECO:0007669"/>
    <property type="project" value="InterPro"/>
</dbReference>
<reference evidence="17 19" key="1">
    <citation type="submission" date="2015-02" db="EMBL/GenBank/DDBJ databases">
        <title>Two Pseudomonas sp. nov. isolated from raw milk.</title>
        <authorList>
            <person name="Wenning M."/>
            <person name="von Neubeck M."/>
            <person name="Huptas C."/>
            <person name="Scherer S."/>
        </authorList>
    </citation>
    <scope>NUCLEOTIDE SEQUENCE [LARGE SCALE GENOMIC DNA]</scope>
    <source>
        <strain evidence="17 19">DSM 14937</strain>
    </source>
</reference>
<dbReference type="SUPFAM" id="SSF47384">
    <property type="entry name" value="Homodimeric domain of signal transducing histidine kinase"/>
    <property type="match status" value="1"/>
</dbReference>
<feature type="transmembrane region" description="Helical" evidence="14">
    <location>
        <begin position="12"/>
        <end position="33"/>
    </location>
</feature>
<evidence type="ECO:0000256" key="9">
    <source>
        <dbReference type="ARBA" id="ARBA00022777"/>
    </source>
</evidence>
<evidence type="ECO:0000256" key="7">
    <source>
        <dbReference type="ARBA" id="ARBA00022692"/>
    </source>
</evidence>
<name>A0A0R2ZRT8_9PSED</name>
<reference evidence="18 20" key="2">
    <citation type="submission" date="2016-10" db="EMBL/GenBank/DDBJ databases">
        <authorList>
            <person name="Varghese N."/>
            <person name="Submissions S."/>
        </authorList>
    </citation>
    <scope>NUCLEOTIDE SEQUENCE [LARGE SCALE GENOMIC DNA]</scope>
    <source>
        <strain evidence="18 20">BS3111</strain>
    </source>
</reference>
<dbReference type="SUPFAM" id="SSF55874">
    <property type="entry name" value="ATPase domain of HSP90 chaperone/DNA topoisomerase II/histidine kinase"/>
    <property type="match status" value="1"/>
</dbReference>
<evidence type="ECO:0000256" key="12">
    <source>
        <dbReference type="ARBA" id="ARBA00023012"/>
    </source>
</evidence>
<dbReference type="Gene3D" id="6.10.340.10">
    <property type="match status" value="1"/>
</dbReference>
<dbReference type="PROSITE" id="PS50885">
    <property type="entry name" value="HAMP"/>
    <property type="match status" value="1"/>
</dbReference>
<dbReference type="Proteomes" id="UP000052019">
    <property type="component" value="Unassembled WGS sequence"/>
</dbReference>
<protein>
    <recommendedName>
        <fullName evidence="14">Sensor protein</fullName>
        <ecNumber evidence="14">2.7.13.3</ecNumber>
    </recommendedName>
</protein>
<evidence type="ECO:0000256" key="6">
    <source>
        <dbReference type="ARBA" id="ARBA00022679"/>
    </source>
</evidence>
<evidence type="ECO:0000259" key="16">
    <source>
        <dbReference type="PROSITE" id="PS50885"/>
    </source>
</evidence>
<keyword evidence="10 14" id="KW-0067">ATP-binding</keyword>
<dbReference type="InterPro" id="IPR003661">
    <property type="entry name" value="HisK_dim/P_dom"/>
</dbReference>
<keyword evidence="9 14" id="KW-0418">Kinase</keyword>
<evidence type="ECO:0000256" key="1">
    <source>
        <dbReference type="ARBA" id="ARBA00000085"/>
    </source>
</evidence>
<dbReference type="InterPro" id="IPR005467">
    <property type="entry name" value="His_kinase_dom"/>
</dbReference>
<dbReference type="PRINTS" id="PR00344">
    <property type="entry name" value="BCTRLSENSOR"/>
</dbReference>
<dbReference type="EMBL" id="LT629760">
    <property type="protein sequence ID" value="SDS28612.1"/>
    <property type="molecule type" value="Genomic_DNA"/>
</dbReference>
<dbReference type="AlphaFoldDB" id="A0A0R2ZRT8"/>
<accession>A0A0R2ZRT8</accession>
<comment type="catalytic activity">
    <reaction evidence="1 14">
        <text>ATP + protein L-histidine = ADP + protein N-phospho-L-histidine.</text>
        <dbReference type="EC" id="2.7.13.3"/>
    </reaction>
</comment>
<dbReference type="SUPFAM" id="SSF158472">
    <property type="entry name" value="HAMP domain-like"/>
    <property type="match status" value="1"/>
</dbReference>
<dbReference type="CDD" id="cd00075">
    <property type="entry name" value="HATPase"/>
    <property type="match status" value="1"/>
</dbReference>
<keyword evidence="3 14" id="KW-1003">Cell membrane</keyword>
<comment type="function">
    <text evidence="14">Member of a two-component regulatory system.</text>
</comment>
<dbReference type="EMBL" id="JYLK01000002">
    <property type="protein sequence ID" value="KRP62540.1"/>
    <property type="molecule type" value="Genomic_DNA"/>
</dbReference>
<dbReference type="InterPro" id="IPR036890">
    <property type="entry name" value="HATPase_C_sf"/>
</dbReference>
<dbReference type="SMART" id="SM00304">
    <property type="entry name" value="HAMP"/>
    <property type="match status" value="1"/>
</dbReference>
<evidence type="ECO:0000313" key="18">
    <source>
        <dbReference type="EMBL" id="SDS28612.1"/>
    </source>
</evidence>
<evidence type="ECO:0000256" key="14">
    <source>
        <dbReference type="RuleBase" id="RU364088"/>
    </source>
</evidence>
<evidence type="ECO:0000256" key="2">
    <source>
        <dbReference type="ARBA" id="ARBA00004533"/>
    </source>
</evidence>
<dbReference type="EC" id="2.7.13.3" evidence="14"/>
<dbReference type="OrthoDB" id="5561773at2"/>
<evidence type="ECO:0000256" key="8">
    <source>
        <dbReference type="ARBA" id="ARBA00022741"/>
    </source>
</evidence>
<dbReference type="CDD" id="cd00082">
    <property type="entry name" value="HisKA"/>
    <property type="match status" value="1"/>
</dbReference>
<dbReference type="PANTHER" id="PTHR45436:SF9">
    <property type="entry name" value="SENSOR PROTEIN"/>
    <property type="match status" value="1"/>
</dbReference>
<dbReference type="GO" id="GO:0005886">
    <property type="term" value="C:plasma membrane"/>
    <property type="evidence" value="ECO:0007669"/>
    <property type="project" value="UniProtKB-SubCell"/>
</dbReference>
<dbReference type="SMART" id="SM00387">
    <property type="entry name" value="HATPase_c"/>
    <property type="match status" value="1"/>
</dbReference>
<proteinExistence type="predicted"/>
<feature type="domain" description="Histidine kinase" evidence="15">
    <location>
        <begin position="248"/>
        <end position="462"/>
    </location>
</feature>
<evidence type="ECO:0000259" key="15">
    <source>
        <dbReference type="PROSITE" id="PS50109"/>
    </source>
</evidence>